<sequence>MKFKLLNEAKKAIHQLRGKQWKPVKYKISFYIANEKLSSSQDKTTMKCSNKDQLSILIT</sequence>
<proteinExistence type="predicted"/>
<name>A0A0A9DFR1_ARUDO</name>
<dbReference type="AlphaFoldDB" id="A0A0A9DFR1"/>
<protein>
    <submittedName>
        <fullName evidence="1">Uncharacterized protein</fullName>
    </submittedName>
</protein>
<reference evidence="1" key="1">
    <citation type="submission" date="2014-09" db="EMBL/GenBank/DDBJ databases">
        <authorList>
            <person name="Magalhaes I.L.F."/>
            <person name="Oliveira U."/>
            <person name="Santos F.R."/>
            <person name="Vidigal T.H.D.A."/>
            <person name="Brescovit A.D."/>
            <person name="Santos A.J."/>
        </authorList>
    </citation>
    <scope>NUCLEOTIDE SEQUENCE</scope>
    <source>
        <tissue evidence="1">Shoot tissue taken approximately 20 cm above the soil surface</tissue>
    </source>
</reference>
<dbReference type="EMBL" id="GBRH01213415">
    <property type="protein sequence ID" value="JAD84480.1"/>
    <property type="molecule type" value="Transcribed_RNA"/>
</dbReference>
<reference evidence="1" key="2">
    <citation type="journal article" date="2015" name="Data Brief">
        <title>Shoot transcriptome of the giant reed, Arundo donax.</title>
        <authorList>
            <person name="Barrero R.A."/>
            <person name="Guerrero F.D."/>
            <person name="Moolhuijzen P."/>
            <person name="Goolsby J.A."/>
            <person name="Tidwell J."/>
            <person name="Bellgard S.E."/>
            <person name="Bellgard M.I."/>
        </authorList>
    </citation>
    <scope>NUCLEOTIDE SEQUENCE</scope>
    <source>
        <tissue evidence="1">Shoot tissue taken approximately 20 cm above the soil surface</tissue>
    </source>
</reference>
<accession>A0A0A9DFR1</accession>
<evidence type="ECO:0000313" key="1">
    <source>
        <dbReference type="EMBL" id="JAD84480.1"/>
    </source>
</evidence>
<organism evidence="1">
    <name type="scientific">Arundo donax</name>
    <name type="common">Giant reed</name>
    <name type="synonym">Donax arundinaceus</name>
    <dbReference type="NCBI Taxonomy" id="35708"/>
    <lineage>
        <taxon>Eukaryota</taxon>
        <taxon>Viridiplantae</taxon>
        <taxon>Streptophyta</taxon>
        <taxon>Embryophyta</taxon>
        <taxon>Tracheophyta</taxon>
        <taxon>Spermatophyta</taxon>
        <taxon>Magnoliopsida</taxon>
        <taxon>Liliopsida</taxon>
        <taxon>Poales</taxon>
        <taxon>Poaceae</taxon>
        <taxon>PACMAD clade</taxon>
        <taxon>Arundinoideae</taxon>
        <taxon>Arundineae</taxon>
        <taxon>Arundo</taxon>
    </lineage>
</organism>